<dbReference type="InterPro" id="IPR011990">
    <property type="entry name" value="TPR-like_helical_dom_sf"/>
</dbReference>
<dbReference type="EMBL" id="JAPEVB010000001">
    <property type="protein sequence ID" value="KAJ4396290.1"/>
    <property type="molecule type" value="Genomic_DNA"/>
</dbReference>
<evidence type="ECO:0000313" key="3">
    <source>
        <dbReference type="EMBL" id="KAJ4396290.1"/>
    </source>
</evidence>
<evidence type="ECO:0000313" key="4">
    <source>
        <dbReference type="Proteomes" id="UP001140453"/>
    </source>
</evidence>
<dbReference type="PROSITE" id="PS51375">
    <property type="entry name" value="PPR"/>
    <property type="match status" value="1"/>
</dbReference>
<reference evidence="3" key="1">
    <citation type="submission" date="2022-10" db="EMBL/GenBank/DDBJ databases">
        <title>Tapping the CABI collections for fungal endophytes: first genome assemblies for Collariella, Neodidymelliopsis, Ascochyta clinopodiicola, Didymella pomorum, Didymosphaeria variabile, Neocosmospora piperis and Neocucurbitaria cava.</title>
        <authorList>
            <person name="Hill R."/>
        </authorList>
    </citation>
    <scope>NUCLEOTIDE SEQUENCE</scope>
    <source>
        <strain evidence="3">IMI 355082</strain>
    </source>
</reference>
<keyword evidence="4" id="KW-1185">Reference proteome</keyword>
<feature type="compositionally biased region" description="Basic and acidic residues" evidence="2">
    <location>
        <begin position="946"/>
        <end position="968"/>
    </location>
</feature>
<gene>
    <name evidence="3" type="ORF">N0V93_000509</name>
</gene>
<evidence type="ECO:0000256" key="2">
    <source>
        <dbReference type="SAM" id="MobiDB-lite"/>
    </source>
</evidence>
<feature type="compositionally biased region" description="Basic and acidic residues" evidence="2">
    <location>
        <begin position="76"/>
        <end position="89"/>
    </location>
</feature>
<feature type="repeat" description="PPR" evidence="1">
    <location>
        <begin position="394"/>
        <end position="428"/>
    </location>
</feature>
<dbReference type="OrthoDB" id="185373at2759"/>
<evidence type="ECO:0000256" key="1">
    <source>
        <dbReference type="PROSITE-ProRule" id="PRU00708"/>
    </source>
</evidence>
<dbReference type="AlphaFoldDB" id="A0A9W9D1S5"/>
<sequence>MSLGFTSTWRARPLRLGPSIQWEPYFAFQRSTPFPLAALLRYSTLAKPVEALEKRDLNHKENVEEPGAFSHRKRSEHGNDGLERTKNEQTVAEIRDIEIALERSNFARSVFVPSYKELGSSSQRRHQLRAHHKAVTTQVYNDRNRVNVGGHPVDWRIVLEEMAKSTPKYSREYFEDGIKIDVEKDVLARILTSAGDDNLGALRRRTGVSIKVSRDESTLLLSGTRQAINRATEVFRNMAGRITVTRRFRPLDPGESEIEEMGYEKEFWVPPLSRDEGGYHKKQTLTQHAYLTPMPSQWTVKMVKDYVISLVDTYIAPSLHSPTYVFTPGDVLLDHERAVVRRIMRLFVRLPSEAGLSCSVVKMAMSYMTQKGNKYLPYVKGLFVLSERRGMRMDTDIFNILLRAPLKSRNLRKFRNTLKDMASRGFAPNFDTWLLFLRMFESVEVKSYILQAMNAKNMIGTPENIQRIAQVMASHDANHAAIQGKDLGTFLQEQEDRYGPDWLTRDAGNQVIHVLGQYKRYEDACRLLDLMGERYHNIPEQHIHERLATRPDAISFGTIINHARIMRKVPLAINVLRKMNTRKLARQPGLTILDHLFDLAWKKRLRATIVVIWWYASLARLTSYRMRQRVKDLLSGELGGPQDGEMTAKVYHQLGGETLAAELAGGPKALEQIRTFCRQTWGENYPRKRLARIATKTLSVAFEGYGPAVDLGEVLAQSILVDHRCLRARKSNQLKDLLASAKVKSLPMWKRQKGQELWVHLAPLNPTEPAMIKHDDEWKDEWDSAGWDVESRIGISREFSPKSEEWYRTLQAKGEEARDLEKTRVKTLEPLTEKRIAIINPNVWDDEQRNVAAMGNDHRTQLQRQNEETILKALEEVGKDIRCFRYVFDDDEDGLSMGFEGGDQRRDPLEDEESYGMDDMAEDSEKEAEDRLERLQQMIAEVTTDLQKDGTVHDYQEDTRAESEQAKE</sequence>
<evidence type="ECO:0008006" key="5">
    <source>
        <dbReference type="Google" id="ProtNLM"/>
    </source>
</evidence>
<feature type="compositionally biased region" description="Acidic residues" evidence="2">
    <location>
        <begin position="909"/>
        <end position="927"/>
    </location>
</feature>
<name>A0A9W9D1S5_9PEZI</name>
<accession>A0A9W9D1S5</accession>
<feature type="region of interest" description="Disordered" evidence="2">
    <location>
        <begin position="895"/>
        <end position="968"/>
    </location>
</feature>
<dbReference type="Gene3D" id="1.25.40.10">
    <property type="entry name" value="Tetratricopeptide repeat domain"/>
    <property type="match status" value="1"/>
</dbReference>
<dbReference type="InterPro" id="IPR002885">
    <property type="entry name" value="PPR_rpt"/>
</dbReference>
<feature type="region of interest" description="Disordered" evidence="2">
    <location>
        <begin position="57"/>
        <end position="89"/>
    </location>
</feature>
<dbReference type="CDD" id="cd00105">
    <property type="entry name" value="KH-I"/>
    <property type="match status" value="1"/>
</dbReference>
<dbReference type="Proteomes" id="UP001140453">
    <property type="component" value="Unassembled WGS sequence"/>
</dbReference>
<proteinExistence type="predicted"/>
<protein>
    <recommendedName>
        <fullName evidence="5">Pentatricopeptide repeat domain-containing protein</fullName>
    </recommendedName>
</protein>
<comment type="caution">
    <text evidence="3">The sequence shown here is derived from an EMBL/GenBank/DDBJ whole genome shotgun (WGS) entry which is preliminary data.</text>
</comment>
<organism evidence="3 4">
    <name type="scientific">Gnomoniopsis smithogilvyi</name>
    <dbReference type="NCBI Taxonomy" id="1191159"/>
    <lineage>
        <taxon>Eukaryota</taxon>
        <taxon>Fungi</taxon>
        <taxon>Dikarya</taxon>
        <taxon>Ascomycota</taxon>
        <taxon>Pezizomycotina</taxon>
        <taxon>Sordariomycetes</taxon>
        <taxon>Sordariomycetidae</taxon>
        <taxon>Diaporthales</taxon>
        <taxon>Gnomoniaceae</taxon>
        <taxon>Gnomoniopsis</taxon>
    </lineage>
</organism>